<evidence type="ECO:0000313" key="2">
    <source>
        <dbReference type="Proteomes" id="UP001162780"/>
    </source>
</evidence>
<dbReference type="RefSeq" id="WP_255188867.1">
    <property type="nucleotide sequence ID" value="NZ_CP113517.1"/>
</dbReference>
<protein>
    <submittedName>
        <fullName evidence="1">Uncharacterized protein</fullName>
    </submittedName>
</protein>
<proteinExistence type="predicted"/>
<keyword evidence="2" id="KW-1185">Reference proteome</keyword>
<name>A0ABY7GF21_9GAMM</name>
<dbReference type="Proteomes" id="UP001162780">
    <property type="component" value="Chromosome"/>
</dbReference>
<dbReference type="EMBL" id="CP113517">
    <property type="protein sequence ID" value="WAR43882.1"/>
    <property type="molecule type" value="Genomic_DNA"/>
</dbReference>
<sequence length="133" mass="14419">MAPKSKLPPFGTILVERQRFKNPPWLVVVCVGAGAWQSAKIRNGRGDSVGLVLPPGENPASFNWPIQGCKCVVEWSVGPSVDDVVELVKALLRSGAELVAVNPIWQNGVANTGEPREVVRIYRAKREAGHVAR</sequence>
<accession>A0ABY7GF21</accession>
<evidence type="ECO:0000313" key="1">
    <source>
        <dbReference type="EMBL" id="WAR43882.1"/>
    </source>
</evidence>
<reference evidence="1" key="1">
    <citation type="submission" date="2022-11" db="EMBL/GenBank/DDBJ databases">
        <title>Methylomonas rapida sp. nov., Carotenoid-Producing Obligate Methanotrophs with High Growth Characteristics and Biotechnological Potential.</title>
        <authorList>
            <person name="Tikhonova E.N."/>
            <person name="Suleimanov R.Z."/>
            <person name="Miroshnikov K."/>
            <person name="Oshkin I.Y."/>
            <person name="Belova S.E."/>
            <person name="Danilova O.V."/>
            <person name="Ashikhmin A."/>
            <person name="Konopkin A."/>
            <person name="But S.Y."/>
            <person name="Khmelenina V.N."/>
            <person name="Kuznetsov N."/>
            <person name="Pimenov N.V."/>
            <person name="Dedysh S.N."/>
        </authorList>
    </citation>
    <scope>NUCLEOTIDE SEQUENCE</scope>
    <source>
        <strain evidence="1">MP1</strain>
    </source>
</reference>
<organism evidence="1 2">
    <name type="scientific">Methylomonas rapida</name>
    <dbReference type="NCBI Taxonomy" id="2963939"/>
    <lineage>
        <taxon>Bacteria</taxon>
        <taxon>Pseudomonadati</taxon>
        <taxon>Pseudomonadota</taxon>
        <taxon>Gammaproteobacteria</taxon>
        <taxon>Methylococcales</taxon>
        <taxon>Methylococcaceae</taxon>
        <taxon>Methylomonas</taxon>
    </lineage>
</organism>
<gene>
    <name evidence="1" type="ORF">NM686_016105</name>
</gene>